<feature type="transmembrane region" description="Helical" evidence="6">
    <location>
        <begin position="68"/>
        <end position="87"/>
    </location>
</feature>
<accession>A0A6J6C1K0</accession>
<dbReference type="InterPro" id="IPR023845">
    <property type="entry name" value="DUF3817_TM"/>
</dbReference>
<name>A0A6J6C1K0_9ZZZZ</name>
<feature type="transmembrane region" description="Helical" evidence="6">
    <location>
        <begin position="41"/>
        <end position="61"/>
    </location>
</feature>
<evidence type="ECO:0000256" key="1">
    <source>
        <dbReference type="ARBA" id="ARBA00004651"/>
    </source>
</evidence>
<sequence>MDAALKRYRVMAYITGVSLIILVLVMMPLRYIGGNAQPSELFSPFHGAMYMLYVVTVFDLFMRMKWELVKMVWVMLAGCIPFVSFVVERRITAKAREALAA</sequence>
<dbReference type="PANTHER" id="PTHR40077:SF2">
    <property type="entry name" value="MEMBRANE PROTEIN"/>
    <property type="match status" value="1"/>
</dbReference>
<feature type="transmembrane region" description="Helical" evidence="6">
    <location>
        <begin position="12"/>
        <end position="29"/>
    </location>
</feature>
<dbReference type="Pfam" id="PF12823">
    <property type="entry name" value="DUF3817"/>
    <property type="match status" value="1"/>
</dbReference>
<organism evidence="8">
    <name type="scientific">freshwater metagenome</name>
    <dbReference type="NCBI Taxonomy" id="449393"/>
    <lineage>
        <taxon>unclassified sequences</taxon>
        <taxon>metagenomes</taxon>
        <taxon>ecological metagenomes</taxon>
    </lineage>
</organism>
<dbReference type="PANTHER" id="PTHR40077">
    <property type="entry name" value="MEMBRANE PROTEIN-RELATED"/>
    <property type="match status" value="1"/>
</dbReference>
<gene>
    <name evidence="8" type="ORF">UFOPK1446_00659</name>
</gene>
<dbReference type="AlphaFoldDB" id="A0A6J6C1K0"/>
<evidence type="ECO:0000256" key="4">
    <source>
        <dbReference type="ARBA" id="ARBA00022989"/>
    </source>
</evidence>
<keyword evidence="5 6" id="KW-0472">Membrane</keyword>
<keyword evidence="2" id="KW-1003">Cell membrane</keyword>
<feature type="domain" description="DUF3817" evidence="7">
    <location>
        <begin position="5"/>
        <end position="92"/>
    </location>
</feature>
<dbReference type="NCBIfam" id="TIGR03954">
    <property type="entry name" value="integ_memb_HG"/>
    <property type="match status" value="1"/>
</dbReference>
<evidence type="ECO:0000313" key="8">
    <source>
        <dbReference type="EMBL" id="CAB4545200.1"/>
    </source>
</evidence>
<proteinExistence type="predicted"/>
<reference evidence="8" key="1">
    <citation type="submission" date="2020-05" db="EMBL/GenBank/DDBJ databases">
        <authorList>
            <person name="Chiriac C."/>
            <person name="Salcher M."/>
            <person name="Ghai R."/>
            <person name="Kavagutti S V."/>
        </authorList>
    </citation>
    <scope>NUCLEOTIDE SEQUENCE</scope>
</reference>
<evidence type="ECO:0000256" key="5">
    <source>
        <dbReference type="ARBA" id="ARBA00023136"/>
    </source>
</evidence>
<dbReference type="EMBL" id="CAEZSO010000118">
    <property type="protein sequence ID" value="CAB4545200.1"/>
    <property type="molecule type" value="Genomic_DNA"/>
</dbReference>
<keyword evidence="3 6" id="KW-0812">Transmembrane</keyword>
<evidence type="ECO:0000256" key="3">
    <source>
        <dbReference type="ARBA" id="ARBA00022692"/>
    </source>
</evidence>
<evidence type="ECO:0000256" key="6">
    <source>
        <dbReference type="SAM" id="Phobius"/>
    </source>
</evidence>
<evidence type="ECO:0000259" key="7">
    <source>
        <dbReference type="Pfam" id="PF12823"/>
    </source>
</evidence>
<evidence type="ECO:0000256" key="2">
    <source>
        <dbReference type="ARBA" id="ARBA00022475"/>
    </source>
</evidence>
<keyword evidence="4 6" id="KW-1133">Transmembrane helix</keyword>
<comment type="subcellular location">
    <subcellularLocation>
        <location evidence="1">Cell membrane</location>
        <topology evidence="1">Multi-pass membrane protein</topology>
    </subcellularLocation>
</comment>
<dbReference type="GO" id="GO:0005886">
    <property type="term" value="C:plasma membrane"/>
    <property type="evidence" value="ECO:0007669"/>
    <property type="project" value="UniProtKB-SubCell"/>
</dbReference>
<protein>
    <submittedName>
        <fullName evidence="8">Unannotated protein</fullName>
    </submittedName>
</protein>